<dbReference type="InterPro" id="IPR042080">
    <property type="entry name" value="RNA_2'-PTrans_N"/>
</dbReference>
<proteinExistence type="inferred from homology"/>
<keyword evidence="3 5" id="KW-0520">NAD</keyword>
<sequence length="180" mass="19805">MQPSLVKLSKFLSFVLRHNPASIGLSLDPAGWAQVDELVMAARKAGKPLTQELLRHIVTQNDKQRFSLSTDGQKIRANQGHSLAVDLGLEPLTPPDALFHGTATRFLPSIQKEGLLPGGRLHVHLSPDEQTAIKVGQRHGKPVVLNIQAARMAACGYQFYRSANGVWLTNRVPVEFIMFP</sequence>
<dbReference type="STRING" id="1499967.U27_04458"/>
<dbReference type="GO" id="GO:0003950">
    <property type="term" value="F:NAD+ poly-ADP-ribosyltransferase activity"/>
    <property type="evidence" value="ECO:0007669"/>
    <property type="project" value="InterPro"/>
</dbReference>
<dbReference type="Proteomes" id="UP000030661">
    <property type="component" value="Unassembled WGS sequence"/>
</dbReference>
<organism evidence="6">
    <name type="scientific">Vecturithrix granuli</name>
    <dbReference type="NCBI Taxonomy" id="1499967"/>
    <lineage>
        <taxon>Bacteria</taxon>
        <taxon>Candidatus Moduliflexota</taxon>
        <taxon>Candidatus Vecturitrichia</taxon>
        <taxon>Candidatus Vecturitrichales</taxon>
        <taxon>Candidatus Vecturitrichaceae</taxon>
        <taxon>Candidatus Vecturithrix</taxon>
    </lineage>
</organism>
<reference evidence="6" key="1">
    <citation type="journal article" date="2015" name="PeerJ">
        <title>First genomic representation of candidate bacterial phylum KSB3 points to enhanced environmental sensing as a trigger of wastewater bulking.</title>
        <authorList>
            <person name="Sekiguchi Y."/>
            <person name="Ohashi A."/>
            <person name="Parks D.H."/>
            <person name="Yamauchi T."/>
            <person name="Tyson G.W."/>
            <person name="Hugenholtz P."/>
        </authorList>
    </citation>
    <scope>NUCLEOTIDE SEQUENCE [LARGE SCALE GENOMIC DNA]</scope>
</reference>
<evidence type="ECO:0000313" key="6">
    <source>
        <dbReference type="EMBL" id="GAK57491.1"/>
    </source>
</evidence>
<gene>
    <name evidence="5" type="primary">kptA</name>
    <name evidence="6" type="ORF">U27_04458</name>
</gene>
<evidence type="ECO:0000256" key="3">
    <source>
        <dbReference type="ARBA" id="ARBA00023027"/>
    </source>
</evidence>
<evidence type="ECO:0000256" key="1">
    <source>
        <dbReference type="ARBA" id="ARBA00009836"/>
    </source>
</evidence>
<keyword evidence="2 5" id="KW-0808">Transferase</keyword>
<dbReference type="AlphaFoldDB" id="A0A081BYT6"/>
<dbReference type="Pfam" id="PF01885">
    <property type="entry name" value="PTS_2-RNA"/>
    <property type="match status" value="1"/>
</dbReference>
<dbReference type="HOGENOM" id="CLU_052998_4_0_0"/>
<dbReference type="Gene3D" id="3.20.170.30">
    <property type="match status" value="1"/>
</dbReference>
<evidence type="ECO:0000256" key="4">
    <source>
        <dbReference type="ARBA" id="ARBA00025212"/>
    </source>
</evidence>
<dbReference type="SUPFAM" id="SSF56399">
    <property type="entry name" value="ADP-ribosylation"/>
    <property type="match status" value="1"/>
</dbReference>
<evidence type="ECO:0000256" key="2">
    <source>
        <dbReference type="ARBA" id="ARBA00022679"/>
    </source>
</evidence>
<dbReference type="HAMAP" id="MF_00299">
    <property type="entry name" value="KptA"/>
    <property type="match status" value="1"/>
</dbReference>
<accession>A0A081BYT6</accession>
<dbReference type="GO" id="GO:0000215">
    <property type="term" value="F:tRNA 2'-phosphotransferase activity"/>
    <property type="evidence" value="ECO:0007669"/>
    <property type="project" value="TreeGrafter"/>
</dbReference>
<dbReference type="GO" id="GO:0006388">
    <property type="term" value="P:tRNA splicing, via endonucleolytic cleavage and ligation"/>
    <property type="evidence" value="ECO:0007669"/>
    <property type="project" value="UniProtKB-UniRule"/>
</dbReference>
<comment type="similarity">
    <text evidence="1 5">Belongs to the KptA/TPT1 family.</text>
</comment>
<dbReference type="PANTHER" id="PTHR12684:SF2">
    <property type="entry name" value="TRNA 2'-PHOSPHOTRANSFERASE 1"/>
    <property type="match status" value="1"/>
</dbReference>
<dbReference type="eggNOG" id="COG1859">
    <property type="taxonomic scope" value="Bacteria"/>
</dbReference>
<dbReference type="InterPro" id="IPR002745">
    <property type="entry name" value="Ptrans_KptA/Tpt1"/>
</dbReference>
<dbReference type="NCBIfam" id="NF002014">
    <property type="entry name" value="PRK00819.1-4"/>
    <property type="match status" value="1"/>
</dbReference>
<dbReference type="EC" id="2.7.1.-" evidence="5"/>
<dbReference type="InterPro" id="IPR022928">
    <property type="entry name" value="RNA_2'-PTrans_KptA"/>
</dbReference>
<dbReference type="Gene3D" id="1.10.10.970">
    <property type="entry name" value="RNA 2'-phosphotransferase, Tpt1/KptA family, N-terminal domain"/>
    <property type="match status" value="1"/>
</dbReference>
<protein>
    <recommendedName>
        <fullName evidence="5">Probable RNA 2'-phosphotransferase</fullName>
        <ecNumber evidence="5">2.7.1.-</ecNumber>
    </recommendedName>
</protein>
<dbReference type="PANTHER" id="PTHR12684">
    <property type="entry name" value="PUTATIVE PHOSPHOTRANSFERASE"/>
    <property type="match status" value="1"/>
</dbReference>
<dbReference type="EMBL" id="DF820466">
    <property type="protein sequence ID" value="GAK57491.1"/>
    <property type="molecule type" value="Genomic_DNA"/>
</dbReference>
<keyword evidence="7" id="KW-1185">Reference proteome</keyword>
<evidence type="ECO:0000313" key="7">
    <source>
        <dbReference type="Proteomes" id="UP000030661"/>
    </source>
</evidence>
<dbReference type="InterPro" id="IPR042081">
    <property type="entry name" value="RNA_2'-PTrans_C"/>
</dbReference>
<evidence type="ECO:0000256" key="5">
    <source>
        <dbReference type="HAMAP-Rule" id="MF_00299"/>
    </source>
</evidence>
<comment type="function">
    <text evidence="4 5">Removes the 2'-phosphate from RNA via an intermediate in which the phosphate is ADP-ribosylated by NAD followed by a presumed transesterification to release the RNA and generate ADP-ribose 1''-2''-cyclic phosphate (APPR&gt;P). May function as an ADP-ribosylase.</text>
</comment>
<name>A0A081BYT6_VECG1</name>